<dbReference type="Proteomes" id="UP001642464">
    <property type="component" value="Unassembled WGS sequence"/>
</dbReference>
<feature type="transmembrane region" description="Helical" evidence="7">
    <location>
        <begin position="325"/>
        <end position="344"/>
    </location>
</feature>
<dbReference type="PROSITE" id="PS00018">
    <property type="entry name" value="EF_HAND_1"/>
    <property type="match status" value="1"/>
</dbReference>
<comment type="caution">
    <text evidence="10">The sequence shown here is derived from an EMBL/GenBank/DDBJ whole genome shotgun (WGS) entry which is preliminary data.</text>
</comment>
<gene>
    <name evidence="9" type="ORF">SCF082_LOCUS28294</name>
    <name evidence="10" type="ORF">SCF082_LOCUS29110</name>
</gene>
<evidence type="ECO:0000259" key="8">
    <source>
        <dbReference type="Pfam" id="PF00520"/>
    </source>
</evidence>
<dbReference type="Gene3D" id="1.10.287.70">
    <property type="match status" value="1"/>
</dbReference>
<evidence type="ECO:0000256" key="5">
    <source>
        <dbReference type="ARBA" id="ARBA00023136"/>
    </source>
</evidence>
<evidence type="ECO:0000313" key="10">
    <source>
        <dbReference type="EMBL" id="CAK9053464.1"/>
    </source>
</evidence>
<feature type="region of interest" description="Disordered" evidence="6">
    <location>
        <begin position="544"/>
        <end position="587"/>
    </location>
</feature>
<name>A0ABP0MRW8_9DINO</name>
<dbReference type="InterPro" id="IPR018247">
    <property type="entry name" value="EF_Hand_1_Ca_BS"/>
</dbReference>
<evidence type="ECO:0000256" key="7">
    <source>
        <dbReference type="SAM" id="Phobius"/>
    </source>
</evidence>
<feature type="transmembrane region" description="Helical" evidence="7">
    <location>
        <begin position="287"/>
        <end position="305"/>
    </location>
</feature>
<accession>A0ABP0MRW8</accession>
<dbReference type="Gene3D" id="1.20.120.350">
    <property type="entry name" value="Voltage-gated potassium channels. Chain C"/>
    <property type="match status" value="1"/>
</dbReference>
<feature type="compositionally biased region" description="Basic and acidic residues" evidence="6">
    <location>
        <begin position="32"/>
        <end position="63"/>
    </location>
</feature>
<evidence type="ECO:0000313" key="9">
    <source>
        <dbReference type="EMBL" id="CAK9051552.1"/>
    </source>
</evidence>
<evidence type="ECO:0000256" key="3">
    <source>
        <dbReference type="ARBA" id="ARBA00022837"/>
    </source>
</evidence>
<dbReference type="EMBL" id="CAXAMM010023335">
    <property type="protein sequence ID" value="CAK9053464.1"/>
    <property type="molecule type" value="Genomic_DNA"/>
</dbReference>
<dbReference type="InterPro" id="IPR027359">
    <property type="entry name" value="Volt_channel_dom_sf"/>
</dbReference>
<dbReference type="PANTHER" id="PTHR10037">
    <property type="entry name" value="VOLTAGE-GATED CATION CHANNEL CALCIUM AND SODIUM"/>
    <property type="match status" value="1"/>
</dbReference>
<comment type="subcellular location">
    <subcellularLocation>
        <location evidence="1">Membrane</location>
        <topology evidence="1">Multi-pass membrane protein</topology>
    </subcellularLocation>
</comment>
<evidence type="ECO:0000313" key="11">
    <source>
        <dbReference type="Proteomes" id="UP001642464"/>
    </source>
</evidence>
<reference evidence="10 11" key="1">
    <citation type="submission" date="2024-02" db="EMBL/GenBank/DDBJ databases">
        <authorList>
            <person name="Chen Y."/>
            <person name="Shah S."/>
            <person name="Dougan E. K."/>
            <person name="Thang M."/>
            <person name="Chan C."/>
        </authorList>
    </citation>
    <scope>NUCLEOTIDE SEQUENCE [LARGE SCALE GENOMIC DNA]</scope>
</reference>
<dbReference type="SUPFAM" id="SSF47473">
    <property type="entry name" value="EF-hand"/>
    <property type="match status" value="1"/>
</dbReference>
<keyword evidence="5 7" id="KW-0472">Membrane</keyword>
<evidence type="ECO:0000256" key="4">
    <source>
        <dbReference type="ARBA" id="ARBA00022989"/>
    </source>
</evidence>
<organism evidence="10 11">
    <name type="scientific">Durusdinium trenchii</name>
    <dbReference type="NCBI Taxonomy" id="1381693"/>
    <lineage>
        <taxon>Eukaryota</taxon>
        <taxon>Sar</taxon>
        <taxon>Alveolata</taxon>
        <taxon>Dinophyceae</taxon>
        <taxon>Suessiales</taxon>
        <taxon>Symbiodiniaceae</taxon>
        <taxon>Durusdinium</taxon>
    </lineage>
</organism>
<dbReference type="SUPFAM" id="SSF81324">
    <property type="entry name" value="Voltage-gated potassium channels"/>
    <property type="match status" value="1"/>
</dbReference>
<dbReference type="InterPro" id="IPR011992">
    <property type="entry name" value="EF-hand-dom_pair"/>
</dbReference>
<evidence type="ECO:0000256" key="2">
    <source>
        <dbReference type="ARBA" id="ARBA00022692"/>
    </source>
</evidence>
<keyword evidence="4 7" id="KW-1133">Transmembrane helix</keyword>
<protein>
    <submittedName>
        <fullName evidence="10">Voltage-dependent calcium channel type A subunit alpha-1 (Cacophony protein)</fullName>
    </submittedName>
</protein>
<evidence type="ECO:0000256" key="1">
    <source>
        <dbReference type="ARBA" id="ARBA00004141"/>
    </source>
</evidence>
<dbReference type="Pfam" id="PF00520">
    <property type="entry name" value="Ion_trans"/>
    <property type="match status" value="1"/>
</dbReference>
<proteinExistence type="predicted"/>
<evidence type="ECO:0000256" key="6">
    <source>
        <dbReference type="SAM" id="MobiDB-lite"/>
    </source>
</evidence>
<sequence length="587" mass="65657">MLSPSEAPRPGRGRLRSRPVWTWRAPPGAKFGSDRGDGGSHEEGLQEEHRDGVPDCDRWHHQEPQPLFPVGRVRRGLPTVSGGGPRLGARRSDPLPSTLEEGVPFVASLSDQPRQLCCARVGEEEVLLKGDTCTSKLRNLVESDAFGYFITSLVMVNAVSIGMETDYAARHDGIGRLPFSHAVSTLFCYVFTVEVSLRVGVHGLDFFWGPDWRWNLFDFLIVGLQWFEQVADLLFNLDGHASAMNFGFLRILRTLRVVRIMRLARVLHLVVELRTMVSSIVASLKPLFWATLLFSMLIYAVAVAMTQISNEYRASNGSDGQLERYFCSLGTATLALWECISGGMDWQDMAQPLQKVNPMMGVFFSAYVAFSVLAMMNVITGIFVDNAKTYAQQDKDSYVVRHVLNLFKQTDLNEKNAIDWKVFQAKLDTRELQELFEAVEVNVLIDTDNSGSVTPDELMRGWIRLQGPAKAYSSGGRHDALDLSLLLRESTRNFDSLDRHLCALRHVVAWLARSMETLIFDDPKSPKLEKAPVELLEELQRSFTLSASATRPDKPIPAPKSGLPPGWSQPPSDPSGFNYKVLPQDEL</sequence>
<keyword evidence="11" id="KW-1185">Reference proteome</keyword>
<keyword evidence="2 7" id="KW-0812">Transmembrane</keyword>
<feature type="domain" description="Ion transport" evidence="8">
    <location>
        <begin position="145"/>
        <end position="392"/>
    </location>
</feature>
<dbReference type="EMBL" id="CAXAMM010022224">
    <property type="protein sequence ID" value="CAK9051552.1"/>
    <property type="molecule type" value="Genomic_DNA"/>
</dbReference>
<dbReference type="PANTHER" id="PTHR10037:SF62">
    <property type="entry name" value="SODIUM CHANNEL PROTEIN 60E"/>
    <property type="match status" value="1"/>
</dbReference>
<feature type="transmembrane region" description="Helical" evidence="7">
    <location>
        <begin position="364"/>
        <end position="384"/>
    </location>
</feature>
<dbReference type="InterPro" id="IPR005821">
    <property type="entry name" value="Ion_trans_dom"/>
</dbReference>
<keyword evidence="3" id="KW-0106">Calcium</keyword>
<feature type="region of interest" description="Disordered" evidence="6">
    <location>
        <begin position="1"/>
        <end position="95"/>
    </location>
</feature>
<dbReference type="InterPro" id="IPR043203">
    <property type="entry name" value="VGCC_Ca_Na"/>
</dbReference>